<evidence type="ECO:0000259" key="2">
    <source>
        <dbReference type="PROSITE" id="PS50846"/>
    </source>
</evidence>
<organism evidence="3 4">
    <name type="scientific">Zizania palustris</name>
    <name type="common">Northern wild rice</name>
    <dbReference type="NCBI Taxonomy" id="103762"/>
    <lineage>
        <taxon>Eukaryota</taxon>
        <taxon>Viridiplantae</taxon>
        <taxon>Streptophyta</taxon>
        <taxon>Embryophyta</taxon>
        <taxon>Tracheophyta</taxon>
        <taxon>Spermatophyta</taxon>
        <taxon>Magnoliopsida</taxon>
        <taxon>Liliopsida</taxon>
        <taxon>Poales</taxon>
        <taxon>Poaceae</taxon>
        <taxon>BOP clade</taxon>
        <taxon>Oryzoideae</taxon>
        <taxon>Oryzeae</taxon>
        <taxon>Zizaniinae</taxon>
        <taxon>Zizania</taxon>
    </lineage>
</organism>
<protein>
    <recommendedName>
        <fullName evidence="2">HMA domain-containing protein</fullName>
    </recommendedName>
</protein>
<dbReference type="AlphaFoldDB" id="A0A8J5W3M1"/>
<sequence>MGDEKAPSKGGAEPVVLRMELHCAGCAQKVKKSIKHFAGTHRGFDFSLSSSSSRRRAYFWLDSVSRCLIFGCVRAGVESVVADLAANRVIVTGTADAAALRARIEAKTQKSVEIVSAAGGGIKKAAAEPKADKDAGGGGKKKGDKDTRPEEEKGKKQSSEEKKPKEETVLLKIPLHCDGCANRIRRRIYKIKGVKDVVMEGNAKDEVKVSGTMDVPAMVVYLTNKLNRAVEAVAPGKKDGGGEKKDKGGDGDKKKDAPAAAAAAGGDDKKDKGKSIEVVGPSTAAAAASMAPAPAEASTYHVSPYGHVPYPQQVPPPSYYLYYGGNADGVGYAYPNAGATYYHPQPQPDDGLNQQPYQPYPYHIDMSPPSQMFSDENPNACSVM</sequence>
<dbReference type="InterPro" id="IPR006121">
    <property type="entry name" value="HMA_dom"/>
</dbReference>
<feature type="compositionally biased region" description="Basic and acidic residues" evidence="1">
    <location>
        <begin position="266"/>
        <end position="275"/>
    </location>
</feature>
<accession>A0A8J5W3M1</accession>
<dbReference type="EMBL" id="JAAALK010000283">
    <property type="protein sequence ID" value="KAG8073489.1"/>
    <property type="molecule type" value="Genomic_DNA"/>
</dbReference>
<name>A0A8J5W3M1_ZIZPA</name>
<evidence type="ECO:0000313" key="3">
    <source>
        <dbReference type="EMBL" id="KAG8073489.1"/>
    </source>
</evidence>
<feature type="region of interest" description="Disordered" evidence="1">
    <location>
        <begin position="342"/>
        <end position="361"/>
    </location>
</feature>
<gene>
    <name evidence="3" type="ORF">GUJ93_ZPchr0006g44899</name>
</gene>
<feature type="region of interest" description="Disordered" evidence="1">
    <location>
        <begin position="233"/>
        <end position="275"/>
    </location>
</feature>
<reference evidence="3" key="2">
    <citation type="submission" date="2021-02" db="EMBL/GenBank/DDBJ databases">
        <authorList>
            <person name="Kimball J.A."/>
            <person name="Haas M.W."/>
            <person name="Macchietto M."/>
            <person name="Kono T."/>
            <person name="Duquette J."/>
            <person name="Shao M."/>
        </authorList>
    </citation>
    <scope>NUCLEOTIDE SEQUENCE</scope>
    <source>
        <tissue evidence="3">Fresh leaf tissue</tissue>
    </source>
</reference>
<keyword evidence="4" id="KW-1185">Reference proteome</keyword>
<feature type="compositionally biased region" description="Basic and acidic residues" evidence="1">
    <location>
        <begin position="236"/>
        <end position="257"/>
    </location>
</feature>
<reference evidence="3" key="1">
    <citation type="journal article" date="2021" name="bioRxiv">
        <title>Whole Genome Assembly and Annotation of Northern Wild Rice, Zizania palustris L., Supports a Whole Genome Duplication in the Zizania Genus.</title>
        <authorList>
            <person name="Haas M."/>
            <person name="Kono T."/>
            <person name="Macchietto M."/>
            <person name="Millas R."/>
            <person name="McGilp L."/>
            <person name="Shao M."/>
            <person name="Duquette J."/>
            <person name="Hirsch C.N."/>
            <person name="Kimball J."/>
        </authorList>
    </citation>
    <scope>NUCLEOTIDE SEQUENCE</scope>
    <source>
        <tissue evidence="3">Fresh leaf tissue</tissue>
    </source>
</reference>
<dbReference type="GO" id="GO:0046872">
    <property type="term" value="F:metal ion binding"/>
    <property type="evidence" value="ECO:0007669"/>
    <property type="project" value="InterPro"/>
</dbReference>
<dbReference type="PROSITE" id="PS50846">
    <property type="entry name" value="HMA_2"/>
    <property type="match status" value="1"/>
</dbReference>
<feature type="domain" description="HMA" evidence="2">
    <location>
        <begin position="166"/>
        <end position="238"/>
    </location>
</feature>
<comment type="caution">
    <text evidence="3">The sequence shown here is derived from an EMBL/GenBank/DDBJ whole genome shotgun (WGS) entry which is preliminary data.</text>
</comment>
<dbReference type="PANTHER" id="PTHR46413:SF4">
    <property type="entry name" value="HEAVY METAL-ASSOCIATED DOMAIN CONTAINING PROTEIN, EXPRESSED"/>
    <property type="match status" value="1"/>
</dbReference>
<proteinExistence type="predicted"/>
<dbReference type="Proteomes" id="UP000729402">
    <property type="component" value="Unassembled WGS sequence"/>
</dbReference>
<dbReference type="PANTHER" id="PTHR46413">
    <property type="entry name" value="HEAVY METAL-ASSOCIATED ISOPRENYLATED PLANT PROTEIN 6"/>
    <property type="match status" value="1"/>
</dbReference>
<evidence type="ECO:0000313" key="4">
    <source>
        <dbReference type="Proteomes" id="UP000729402"/>
    </source>
</evidence>
<feature type="region of interest" description="Disordered" evidence="1">
    <location>
        <begin position="125"/>
        <end position="167"/>
    </location>
</feature>
<evidence type="ECO:0000256" key="1">
    <source>
        <dbReference type="SAM" id="MobiDB-lite"/>
    </source>
</evidence>
<dbReference type="OrthoDB" id="689350at2759"/>
<dbReference type="CDD" id="cd00371">
    <property type="entry name" value="HMA"/>
    <property type="match status" value="1"/>
</dbReference>
<dbReference type="InterPro" id="IPR044594">
    <property type="entry name" value="HIPP01/3/5/6"/>
</dbReference>
<dbReference type="Pfam" id="PF00403">
    <property type="entry name" value="HMA"/>
    <property type="match status" value="1"/>
</dbReference>